<dbReference type="PANTHER" id="PTHR13464">
    <property type="entry name" value="TRANSCRIPTIONAL REGULATOR PROTEIN HCNGP"/>
    <property type="match status" value="1"/>
</dbReference>
<feature type="region of interest" description="Disordered" evidence="1">
    <location>
        <begin position="140"/>
        <end position="180"/>
    </location>
</feature>
<feature type="region of interest" description="Disordered" evidence="1">
    <location>
        <begin position="281"/>
        <end position="349"/>
    </location>
</feature>
<dbReference type="GO" id="GO:0005634">
    <property type="term" value="C:nucleus"/>
    <property type="evidence" value="ECO:0007669"/>
    <property type="project" value="TreeGrafter"/>
</dbReference>
<keyword evidence="3" id="KW-1185">Reference proteome</keyword>
<gene>
    <name evidence="2" type="ORF">SISSUDRAFT_1066393</name>
</gene>
<sequence length="349" mass="38497">MSDTQSLTQWLEEGIRSLLTAGPQIGHFPRHAGHGPVDIFSSRFNALFATNVTALVNGQLLDNAALKQKLSDVQKAFSPETAQFSSSVENVDKPGFGQVGLFFLWKPQNKNEHVQVSLNAVIETTEDDGIMDSVMKGLVSYGESPKSTHEQSPPRNGSSSFIPDDQTAGSSTSHIREPTPPLLITTISSIDVDEDEEMLLPPSPETRNLELEEKLAQFRVLKLTQGKHFNDSLMENRSFRNPHLYAKLVEFVDVDETATNFPAELWDPHSNRAEDYGDQIAARQKKEAESAENKPAPGSRSSIAFTSSRQKSPRREDSSSQRRGGPVDGPSTRRGGYGPRNGPRQRLSI</sequence>
<dbReference type="STRING" id="1314776.A0A165YDE3"/>
<evidence type="ECO:0000313" key="3">
    <source>
        <dbReference type="Proteomes" id="UP000076798"/>
    </source>
</evidence>
<accession>A0A165YDE3</accession>
<proteinExistence type="predicted"/>
<feature type="compositionally biased region" description="Polar residues" evidence="1">
    <location>
        <begin position="299"/>
        <end position="310"/>
    </location>
</feature>
<dbReference type="Pfam" id="PF07818">
    <property type="entry name" value="HCNGP"/>
    <property type="match status" value="1"/>
</dbReference>
<dbReference type="OrthoDB" id="1714508at2759"/>
<name>A0A165YDE3_9AGAM</name>
<dbReference type="GO" id="GO:0006355">
    <property type="term" value="P:regulation of DNA-templated transcription"/>
    <property type="evidence" value="ECO:0007669"/>
    <property type="project" value="InterPro"/>
</dbReference>
<reference evidence="2 3" key="1">
    <citation type="journal article" date="2016" name="Mol. Biol. Evol.">
        <title>Comparative Genomics of Early-Diverging Mushroom-Forming Fungi Provides Insights into the Origins of Lignocellulose Decay Capabilities.</title>
        <authorList>
            <person name="Nagy L.G."/>
            <person name="Riley R."/>
            <person name="Tritt A."/>
            <person name="Adam C."/>
            <person name="Daum C."/>
            <person name="Floudas D."/>
            <person name="Sun H."/>
            <person name="Yadav J.S."/>
            <person name="Pangilinan J."/>
            <person name="Larsson K.H."/>
            <person name="Matsuura K."/>
            <person name="Barry K."/>
            <person name="Labutti K."/>
            <person name="Kuo R."/>
            <person name="Ohm R.A."/>
            <person name="Bhattacharya S.S."/>
            <person name="Shirouzu T."/>
            <person name="Yoshinaga Y."/>
            <person name="Martin F.M."/>
            <person name="Grigoriev I.V."/>
            <person name="Hibbett D.S."/>
        </authorList>
    </citation>
    <scope>NUCLEOTIDE SEQUENCE [LARGE SCALE GENOMIC DNA]</scope>
    <source>
        <strain evidence="2 3">HHB10207 ss-3</strain>
    </source>
</reference>
<dbReference type="PANTHER" id="PTHR13464:SF0">
    <property type="entry name" value="SAP30-BINDING PROTEIN"/>
    <property type="match status" value="1"/>
</dbReference>
<evidence type="ECO:0000256" key="1">
    <source>
        <dbReference type="SAM" id="MobiDB-lite"/>
    </source>
</evidence>
<dbReference type="AlphaFoldDB" id="A0A165YDE3"/>
<dbReference type="InterPro" id="IPR012479">
    <property type="entry name" value="SAP30BP"/>
</dbReference>
<organism evidence="2 3">
    <name type="scientific">Sistotremastrum suecicum HHB10207 ss-3</name>
    <dbReference type="NCBI Taxonomy" id="1314776"/>
    <lineage>
        <taxon>Eukaryota</taxon>
        <taxon>Fungi</taxon>
        <taxon>Dikarya</taxon>
        <taxon>Basidiomycota</taxon>
        <taxon>Agaricomycotina</taxon>
        <taxon>Agaricomycetes</taxon>
        <taxon>Sistotremastrales</taxon>
        <taxon>Sistotremastraceae</taxon>
        <taxon>Sistotremastrum</taxon>
    </lineage>
</organism>
<dbReference type="Proteomes" id="UP000076798">
    <property type="component" value="Unassembled WGS sequence"/>
</dbReference>
<protein>
    <submittedName>
        <fullName evidence="2">HCNGP-domain-containing protein</fullName>
    </submittedName>
</protein>
<evidence type="ECO:0000313" key="2">
    <source>
        <dbReference type="EMBL" id="KZT33125.1"/>
    </source>
</evidence>
<feature type="compositionally biased region" description="Low complexity" evidence="1">
    <location>
        <begin position="340"/>
        <end position="349"/>
    </location>
</feature>
<feature type="compositionally biased region" description="Polar residues" evidence="1">
    <location>
        <begin position="150"/>
        <end position="173"/>
    </location>
</feature>
<dbReference type="EMBL" id="KV428265">
    <property type="protein sequence ID" value="KZT33125.1"/>
    <property type="molecule type" value="Genomic_DNA"/>
</dbReference>